<dbReference type="Pfam" id="PF07366">
    <property type="entry name" value="SnoaL"/>
    <property type="match status" value="1"/>
</dbReference>
<dbReference type="Gene3D" id="3.10.450.50">
    <property type="match status" value="1"/>
</dbReference>
<dbReference type="AlphaFoldDB" id="A0A7C9TQZ1"/>
<keyword evidence="2" id="KW-1185">Reference proteome</keyword>
<dbReference type="PANTHER" id="PTHR38436:SF1">
    <property type="entry name" value="ESTER CYCLASE"/>
    <property type="match status" value="1"/>
</dbReference>
<dbReference type="EMBL" id="JAAGWZ010000002">
    <property type="protein sequence ID" value="NEM91100.1"/>
    <property type="molecule type" value="Genomic_DNA"/>
</dbReference>
<dbReference type="SUPFAM" id="SSF54427">
    <property type="entry name" value="NTF2-like"/>
    <property type="match status" value="1"/>
</dbReference>
<evidence type="ECO:0000313" key="2">
    <source>
        <dbReference type="Proteomes" id="UP000479756"/>
    </source>
</evidence>
<name>A0A7C9TQZ1_9MICO</name>
<dbReference type="GO" id="GO:0030638">
    <property type="term" value="P:polyketide metabolic process"/>
    <property type="evidence" value="ECO:0007669"/>
    <property type="project" value="InterPro"/>
</dbReference>
<organism evidence="1 2">
    <name type="scientific">Galbitalea soli</name>
    <dbReference type="NCBI Taxonomy" id="1268042"/>
    <lineage>
        <taxon>Bacteria</taxon>
        <taxon>Bacillati</taxon>
        <taxon>Actinomycetota</taxon>
        <taxon>Actinomycetes</taxon>
        <taxon>Micrococcales</taxon>
        <taxon>Microbacteriaceae</taxon>
        <taxon>Galbitalea</taxon>
    </lineage>
</organism>
<comment type="caution">
    <text evidence="1">The sequence shown here is derived from an EMBL/GenBank/DDBJ whole genome shotgun (WGS) entry which is preliminary data.</text>
</comment>
<accession>A0A7C9TQZ1</accession>
<dbReference type="InterPro" id="IPR032710">
    <property type="entry name" value="NTF2-like_dom_sf"/>
</dbReference>
<proteinExistence type="predicted"/>
<evidence type="ECO:0000313" key="1">
    <source>
        <dbReference type="EMBL" id="NEM91100.1"/>
    </source>
</evidence>
<dbReference type="PANTHER" id="PTHR38436">
    <property type="entry name" value="POLYKETIDE CYCLASE SNOAL-LIKE DOMAIN"/>
    <property type="match status" value="1"/>
</dbReference>
<sequence>MTALRDTATRLSDQFLAALNQNDVAGMSQIVAPGYVQHNPEVPGGREGLLSWMASMHIAFPDFMVERLDMIVDADRLVVRHRVSGTHLGEFLGWPGSGRSFVMHTAEFFRIADGVLQEHWDVWSPQGMLVQLGLPVEGGLFTTFG</sequence>
<dbReference type="InterPro" id="IPR009959">
    <property type="entry name" value="Cyclase_SnoaL-like"/>
</dbReference>
<dbReference type="Proteomes" id="UP000479756">
    <property type="component" value="Unassembled WGS sequence"/>
</dbReference>
<reference evidence="1 2" key="1">
    <citation type="journal article" date="2014" name="Int. J. Syst. Evol. Microbiol.">
        <title>Description of Galbitalea soli gen. nov., sp. nov., and Frondihabitans sucicola sp. nov.</title>
        <authorList>
            <person name="Kim S.J."/>
            <person name="Lim J.M."/>
            <person name="Ahn J.H."/>
            <person name="Weon H.Y."/>
            <person name="Hamada M."/>
            <person name="Suzuki K."/>
            <person name="Ahn T.Y."/>
            <person name="Kwon S.W."/>
        </authorList>
    </citation>
    <scope>NUCLEOTIDE SEQUENCE [LARGE SCALE GENOMIC DNA]</scope>
    <source>
        <strain evidence="1 2">NBRC 108727</strain>
    </source>
</reference>
<protein>
    <submittedName>
        <fullName evidence="1">Ester cyclase</fullName>
    </submittedName>
</protein>
<gene>
    <name evidence="1" type="ORF">G3T37_06995</name>
</gene>
<dbReference type="RefSeq" id="WP_163472788.1">
    <property type="nucleotide sequence ID" value="NZ_JAAGWZ010000002.1"/>
</dbReference>